<comment type="subcellular location">
    <subcellularLocation>
        <location evidence="1">Membrane</location>
        <topology evidence="1">Multi-pass membrane protein</topology>
    </subcellularLocation>
</comment>
<evidence type="ECO:0000256" key="4">
    <source>
        <dbReference type="ARBA" id="ARBA00022989"/>
    </source>
</evidence>
<keyword evidence="3 6" id="KW-0812">Transmembrane</keyword>
<accession>A0A1J7I5Z9</accession>
<evidence type="ECO:0000313" key="7">
    <source>
        <dbReference type="EMBL" id="OIW22877.1"/>
    </source>
</evidence>
<protein>
    <submittedName>
        <fullName evidence="7">Gpr1-like plasma membrane protein</fullName>
    </submittedName>
</protein>
<reference evidence="7 8" key="1">
    <citation type="submission" date="2016-10" db="EMBL/GenBank/DDBJ databases">
        <title>Draft genome sequence of Coniochaeta ligniaria NRRL30616, a lignocellulolytic fungus for bioabatement of inhibitors in plant biomass hydrolysates.</title>
        <authorList>
            <consortium name="DOE Joint Genome Institute"/>
            <person name="Jimenez D.J."/>
            <person name="Hector R.E."/>
            <person name="Riley R."/>
            <person name="Sun H."/>
            <person name="Grigoriev I.V."/>
            <person name="Van Elsas J.D."/>
            <person name="Nichols N.N."/>
        </authorList>
    </citation>
    <scope>NUCLEOTIDE SEQUENCE [LARGE SCALE GENOMIC DNA]</scope>
    <source>
        <strain evidence="7 8">NRRL 30616</strain>
    </source>
</reference>
<organism evidence="7 8">
    <name type="scientific">Coniochaeta ligniaria NRRL 30616</name>
    <dbReference type="NCBI Taxonomy" id="1408157"/>
    <lineage>
        <taxon>Eukaryota</taxon>
        <taxon>Fungi</taxon>
        <taxon>Dikarya</taxon>
        <taxon>Ascomycota</taxon>
        <taxon>Pezizomycotina</taxon>
        <taxon>Sordariomycetes</taxon>
        <taxon>Sordariomycetidae</taxon>
        <taxon>Coniochaetales</taxon>
        <taxon>Coniochaetaceae</taxon>
        <taxon>Coniochaeta</taxon>
    </lineage>
</organism>
<keyword evidence="8" id="KW-1185">Reference proteome</keyword>
<dbReference type="AlphaFoldDB" id="A0A1J7I5Z9"/>
<dbReference type="InParanoid" id="A0A1J7I5Z9"/>
<evidence type="ECO:0000256" key="2">
    <source>
        <dbReference type="ARBA" id="ARBA00005587"/>
    </source>
</evidence>
<evidence type="ECO:0000256" key="6">
    <source>
        <dbReference type="SAM" id="Phobius"/>
    </source>
</evidence>
<dbReference type="PANTHER" id="PTHR31123">
    <property type="entry name" value="ACCUMULATION OF DYADS PROTEIN 2-RELATED"/>
    <property type="match status" value="1"/>
</dbReference>
<feature type="transmembrane region" description="Helical" evidence="6">
    <location>
        <begin position="123"/>
        <end position="144"/>
    </location>
</feature>
<dbReference type="EMBL" id="KV875110">
    <property type="protein sequence ID" value="OIW22877.1"/>
    <property type="molecule type" value="Genomic_DNA"/>
</dbReference>
<dbReference type="PANTHER" id="PTHR31123:SF4">
    <property type="entry name" value="PROTEIN ALCS"/>
    <property type="match status" value="1"/>
</dbReference>
<dbReference type="GO" id="GO:0015123">
    <property type="term" value="F:acetate transmembrane transporter activity"/>
    <property type="evidence" value="ECO:0007669"/>
    <property type="project" value="TreeGrafter"/>
</dbReference>
<sequence length="281" mass="30073">MAASKLSMEDSQPEYLNGNHHEELRRIRTAGTVSISAELFEKLYLSPQNVVKGDLRTTFGNPTPIALVGFLIALTPLSCDLMGWRGAGGNGAAGIGTYYFFGGLLQLLGGFLEWVLGNTFPSVVFCTFGAFFLSFAATLSPSFAAFSTYAPVGEDGSAGLATQGFNASFGFFTLWIAILCIVFLICSFRVNICFVIIFFTLSLAFFLLTATYWLLAADYEGNAATAGKILKAAGASCFVTCAFGWWVFLAIMIAVVDLPFAIPVGDLSTFIKSASARKGEV</sequence>
<dbReference type="InterPro" id="IPR051633">
    <property type="entry name" value="AceTr"/>
</dbReference>
<dbReference type="OrthoDB" id="3648309at2759"/>
<evidence type="ECO:0000256" key="5">
    <source>
        <dbReference type="ARBA" id="ARBA00023136"/>
    </source>
</evidence>
<feature type="transmembrane region" description="Helical" evidence="6">
    <location>
        <begin position="164"/>
        <end position="185"/>
    </location>
</feature>
<keyword evidence="5 6" id="KW-0472">Membrane</keyword>
<dbReference type="Pfam" id="PF01184">
    <property type="entry name" value="Gpr1_Fun34_YaaH"/>
    <property type="match status" value="1"/>
</dbReference>
<dbReference type="InterPro" id="IPR000791">
    <property type="entry name" value="Gpr1/Fun34/SatP-like"/>
</dbReference>
<feature type="transmembrane region" description="Helical" evidence="6">
    <location>
        <begin position="192"/>
        <end position="213"/>
    </location>
</feature>
<feature type="transmembrane region" description="Helical" evidence="6">
    <location>
        <begin position="65"/>
        <end position="84"/>
    </location>
</feature>
<evidence type="ECO:0000256" key="1">
    <source>
        <dbReference type="ARBA" id="ARBA00004141"/>
    </source>
</evidence>
<gene>
    <name evidence="7" type="ORF">CONLIGDRAFT_606379</name>
</gene>
<evidence type="ECO:0000256" key="3">
    <source>
        <dbReference type="ARBA" id="ARBA00022692"/>
    </source>
</evidence>
<evidence type="ECO:0000313" key="8">
    <source>
        <dbReference type="Proteomes" id="UP000182658"/>
    </source>
</evidence>
<dbReference type="GO" id="GO:0005886">
    <property type="term" value="C:plasma membrane"/>
    <property type="evidence" value="ECO:0007669"/>
    <property type="project" value="TreeGrafter"/>
</dbReference>
<dbReference type="Proteomes" id="UP000182658">
    <property type="component" value="Unassembled WGS sequence"/>
</dbReference>
<feature type="transmembrane region" description="Helical" evidence="6">
    <location>
        <begin position="233"/>
        <end position="256"/>
    </location>
</feature>
<name>A0A1J7I5Z9_9PEZI</name>
<proteinExistence type="inferred from homology"/>
<comment type="similarity">
    <text evidence="2">Belongs to the acetate uptake transporter (AceTr) (TC 2.A.96) family.</text>
</comment>
<dbReference type="STRING" id="1408157.A0A1J7I5Z9"/>
<feature type="transmembrane region" description="Helical" evidence="6">
    <location>
        <begin position="96"/>
        <end position="116"/>
    </location>
</feature>
<keyword evidence="4 6" id="KW-1133">Transmembrane helix</keyword>